<comment type="caution">
    <text evidence="1">The sequence shown here is derived from an EMBL/GenBank/DDBJ whole genome shotgun (WGS) entry which is preliminary data.</text>
</comment>
<protein>
    <submittedName>
        <fullName evidence="1">Uncharacterized protein</fullName>
    </submittedName>
</protein>
<sequence>MTFKSFLSYLWQLVVKFFTKRHSRFITKGEKDNLILAQKLSNITGHAICEKCFKSRCIDDMCANCCEIAQKNVFWFMYDSTRYHYGHLTSIQCILNRFVRYLAFFPKYNYGHKNAIGYGCASSQIYQARKNFDFIVEQHFFSDLEKWAINIRRECVEQISKQDCFLVPKYKYRCYGDDFFEQYYHWSIVVERVKVKHLKY</sequence>
<name>A0A3M7RH46_BRAPC</name>
<organism evidence="1 2">
    <name type="scientific">Brachionus plicatilis</name>
    <name type="common">Marine rotifer</name>
    <name type="synonym">Brachionus muelleri</name>
    <dbReference type="NCBI Taxonomy" id="10195"/>
    <lineage>
        <taxon>Eukaryota</taxon>
        <taxon>Metazoa</taxon>
        <taxon>Spiralia</taxon>
        <taxon>Gnathifera</taxon>
        <taxon>Rotifera</taxon>
        <taxon>Eurotatoria</taxon>
        <taxon>Monogononta</taxon>
        <taxon>Pseudotrocha</taxon>
        <taxon>Ploima</taxon>
        <taxon>Brachionidae</taxon>
        <taxon>Brachionus</taxon>
    </lineage>
</organism>
<reference evidence="1 2" key="1">
    <citation type="journal article" date="2018" name="Sci. Rep.">
        <title>Genomic signatures of local adaptation to the degree of environmental predictability in rotifers.</title>
        <authorList>
            <person name="Franch-Gras L."/>
            <person name="Hahn C."/>
            <person name="Garcia-Roger E.M."/>
            <person name="Carmona M.J."/>
            <person name="Serra M."/>
            <person name="Gomez A."/>
        </authorList>
    </citation>
    <scope>NUCLEOTIDE SEQUENCE [LARGE SCALE GENOMIC DNA]</scope>
    <source>
        <strain evidence="1">HYR1</strain>
    </source>
</reference>
<dbReference type="EMBL" id="REGN01003427">
    <property type="protein sequence ID" value="RNA22588.1"/>
    <property type="molecule type" value="Genomic_DNA"/>
</dbReference>
<gene>
    <name evidence="1" type="ORF">BpHYR1_009987</name>
</gene>
<keyword evidence="2" id="KW-1185">Reference proteome</keyword>
<proteinExistence type="predicted"/>
<dbReference type="AlphaFoldDB" id="A0A3M7RH46"/>
<accession>A0A3M7RH46</accession>
<dbReference type="Proteomes" id="UP000276133">
    <property type="component" value="Unassembled WGS sequence"/>
</dbReference>
<evidence type="ECO:0000313" key="1">
    <source>
        <dbReference type="EMBL" id="RNA22588.1"/>
    </source>
</evidence>
<evidence type="ECO:0000313" key="2">
    <source>
        <dbReference type="Proteomes" id="UP000276133"/>
    </source>
</evidence>